<dbReference type="SMART" id="SM00635">
    <property type="entry name" value="BID_2"/>
    <property type="match status" value="1"/>
</dbReference>
<evidence type="ECO:0000313" key="2">
    <source>
        <dbReference type="EMBL" id="NFN35023.1"/>
    </source>
</evidence>
<dbReference type="Pfam" id="PF17996">
    <property type="entry name" value="CE2_N"/>
    <property type="match status" value="1"/>
</dbReference>
<accession>A0A846K0N4</accession>
<protein>
    <submittedName>
        <fullName evidence="2">Ig domain-containing protein</fullName>
    </submittedName>
</protein>
<feature type="domain" description="BIG2" evidence="1">
    <location>
        <begin position="175"/>
        <end position="249"/>
    </location>
</feature>
<dbReference type="RefSeq" id="WP_053342071.1">
    <property type="nucleotide sequence ID" value="NZ_LFPD01000007.1"/>
</dbReference>
<sequence>MNKKLKKIFVMFVMVLTIMGIGAIQNGVIANAATVGEQLTQPEDGWKRYKCGDEQITYIGEGWHYGSTWAETLHSRYNYSGSKIKFNFTGDKLRLICGYWQTTSKDVDIIIDGKKIDKYVINNGTNSNENILVYEKLDLNKKEHSLELVNNTDEYLTINAVDIDENEVLKLYNENISTISLDKSSLNLKENNTKKLTAITTPSAVDVEWLSSDEAIAKVDENGKVTGIKEGTCIVTVQIKGTDVKATCEVTVTKEDIVNPEEPSIENGSLYIEMVDGNIKRADKSQIEKFKKWFISRDLDETENPIFKITNAKGNAEYLVHDKVVGFEIRE</sequence>
<gene>
    <name evidence="2" type="ORF">FDB51_07750</name>
</gene>
<dbReference type="InterPro" id="IPR003343">
    <property type="entry name" value="Big_2"/>
</dbReference>
<dbReference type="AlphaFoldDB" id="A0A846K0N4"/>
<dbReference type="Gene3D" id="2.60.120.260">
    <property type="entry name" value="Galactose-binding domain-like"/>
    <property type="match status" value="1"/>
</dbReference>
<dbReference type="Gene3D" id="2.60.40.1080">
    <property type="match status" value="1"/>
</dbReference>
<dbReference type="InterPro" id="IPR008964">
    <property type="entry name" value="Invasin/intimin_cell_adhesion"/>
</dbReference>
<dbReference type="OrthoDB" id="1937631at2"/>
<dbReference type="InterPro" id="IPR040794">
    <property type="entry name" value="CE2_N"/>
</dbReference>
<dbReference type="SUPFAM" id="SSF49373">
    <property type="entry name" value="Invasin/intimin cell-adhesion fragments"/>
    <property type="match status" value="1"/>
</dbReference>
<comment type="caution">
    <text evidence="2">The sequence shown here is derived from an EMBL/GenBank/DDBJ whole genome shotgun (WGS) entry which is preliminary data.</text>
</comment>
<dbReference type="Proteomes" id="UP000473681">
    <property type="component" value="Unassembled WGS sequence"/>
</dbReference>
<reference evidence="2 3" key="1">
    <citation type="submission" date="2019-04" db="EMBL/GenBank/DDBJ databases">
        <title>Genome sequencing of Clostridium botulinum Groups I-IV and Clostridium butyricum.</title>
        <authorList>
            <person name="Brunt J."/>
            <person name="Van Vliet A.H.M."/>
            <person name="Stringer S.C."/>
            <person name="Carter A.T."/>
            <person name="Peck M.W."/>
        </authorList>
    </citation>
    <scope>NUCLEOTIDE SEQUENCE [LARGE SCALE GENOMIC DNA]</scope>
    <source>
        <strain evidence="2 3">CB-K-33E</strain>
    </source>
</reference>
<evidence type="ECO:0000313" key="3">
    <source>
        <dbReference type="Proteomes" id="UP000473681"/>
    </source>
</evidence>
<organism evidence="2 3">
    <name type="scientific">Clostridium botulinum</name>
    <dbReference type="NCBI Taxonomy" id="1491"/>
    <lineage>
        <taxon>Bacteria</taxon>
        <taxon>Bacillati</taxon>
        <taxon>Bacillota</taxon>
        <taxon>Clostridia</taxon>
        <taxon>Eubacteriales</taxon>
        <taxon>Clostridiaceae</taxon>
        <taxon>Clostridium</taxon>
    </lineage>
</organism>
<name>A0A846K0N4_CLOBO</name>
<dbReference type="EMBL" id="SWVK01000009">
    <property type="protein sequence ID" value="NFN35023.1"/>
    <property type="molecule type" value="Genomic_DNA"/>
</dbReference>
<evidence type="ECO:0000259" key="1">
    <source>
        <dbReference type="SMART" id="SM00635"/>
    </source>
</evidence>
<dbReference type="Pfam" id="PF02368">
    <property type="entry name" value="Big_2"/>
    <property type="match status" value="1"/>
</dbReference>
<proteinExistence type="predicted"/>